<evidence type="ECO:0000256" key="8">
    <source>
        <dbReference type="ARBA" id="ARBA00023012"/>
    </source>
</evidence>
<comment type="catalytic activity">
    <reaction evidence="1">
        <text>ATP + protein L-histidine = ADP + protein N-phospho-L-histidine.</text>
        <dbReference type="EC" id="2.7.13.3"/>
    </reaction>
</comment>
<dbReference type="GO" id="GO:0000155">
    <property type="term" value="F:phosphorelay sensor kinase activity"/>
    <property type="evidence" value="ECO:0007669"/>
    <property type="project" value="InterPro"/>
</dbReference>
<dbReference type="Pfam" id="PF00072">
    <property type="entry name" value="Response_reg"/>
    <property type="match status" value="1"/>
</dbReference>
<protein>
    <recommendedName>
        <fullName evidence="2">histidine kinase</fullName>
        <ecNumber evidence="2">2.7.13.3</ecNumber>
    </recommendedName>
</protein>
<dbReference type="EC" id="2.7.13.3" evidence="2"/>
<evidence type="ECO:0000256" key="4">
    <source>
        <dbReference type="ARBA" id="ARBA00022679"/>
    </source>
</evidence>
<dbReference type="Gene3D" id="3.30.450.20">
    <property type="entry name" value="PAS domain"/>
    <property type="match status" value="1"/>
</dbReference>
<keyword evidence="7" id="KW-0067">ATP-binding</keyword>
<dbReference type="PRINTS" id="PR00344">
    <property type="entry name" value="BCTRLSENSOR"/>
</dbReference>
<dbReference type="InterPro" id="IPR036097">
    <property type="entry name" value="HisK_dim/P_sf"/>
</dbReference>
<dbReference type="InterPro" id="IPR011006">
    <property type="entry name" value="CheY-like_superfamily"/>
</dbReference>
<dbReference type="PROSITE" id="PS50113">
    <property type="entry name" value="PAC"/>
    <property type="match status" value="1"/>
</dbReference>
<dbReference type="GO" id="GO:0005524">
    <property type="term" value="F:ATP binding"/>
    <property type="evidence" value="ECO:0007669"/>
    <property type="project" value="UniProtKB-KW"/>
</dbReference>
<evidence type="ECO:0000259" key="10">
    <source>
        <dbReference type="PROSITE" id="PS50109"/>
    </source>
</evidence>
<dbReference type="InterPro" id="IPR004358">
    <property type="entry name" value="Sig_transdc_His_kin-like_C"/>
</dbReference>
<evidence type="ECO:0000313" key="15">
    <source>
        <dbReference type="Proteomes" id="UP000659388"/>
    </source>
</evidence>
<dbReference type="SUPFAM" id="SSF55785">
    <property type="entry name" value="PYP-like sensor domain (PAS domain)"/>
    <property type="match status" value="1"/>
</dbReference>
<dbReference type="SUPFAM" id="SSF55874">
    <property type="entry name" value="ATPase domain of HSP90 chaperone/DNA topoisomerase II/histidine kinase"/>
    <property type="match status" value="1"/>
</dbReference>
<dbReference type="InterPro" id="IPR003594">
    <property type="entry name" value="HATPase_dom"/>
</dbReference>
<dbReference type="CDD" id="cd00130">
    <property type="entry name" value="PAS"/>
    <property type="match status" value="1"/>
</dbReference>
<feature type="domain" description="PAS" evidence="12">
    <location>
        <begin position="141"/>
        <end position="196"/>
    </location>
</feature>
<proteinExistence type="predicted"/>
<dbReference type="Pfam" id="PF02518">
    <property type="entry name" value="HATPase_c"/>
    <property type="match status" value="1"/>
</dbReference>
<evidence type="ECO:0000256" key="5">
    <source>
        <dbReference type="ARBA" id="ARBA00022741"/>
    </source>
</evidence>
<evidence type="ECO:0000256" key="6">
    <source>
        <dbReference type="ARBA" id="ARBA00022777"/>
    </source>
</evidence>
<comment type="caution">
    <text evidence="14">The sequence shown here is derived from an EMBL/GenBank/DDBJ whole genome shotgun (WGS) entry which is preliminary data.</text>
</comment>
<evidence type="ECO:0000256" key="3">
    <source>
        <dbReference type="ARBA" id="ARBA00022553"/>
    </source>
</evidence>
<keyword evidence="5" id="KW-0547">Nucleotide-binding</keyword>
<dbReference type="SMART" id="SM00387">
    <property type="entry name" value="HATPase_c"/>
    <property type="match status" value="1"/>
</dbReference>
<dbReference type="SMART" id="SM00091">
    <property type="entry name" value="PAS"/>
    <property type="match status" value="1"/>
</dbReference>
<dbReference type="SUPFAM" id="SSF47384">
    <property type="entry name" value="Homodimeric domain of signal transducing histidine kinase"/>
    <property type="match status" value="1"/>
</dbReference>
<keyword evidence="15" id="KW-1185">Reference proteome</keyword>
<reference evidence="14" key="1">
    <citation type="submission" date="2021-01" db="EMBL/GenBank/DDBJ databases">
        <title>Fulvivirga kasyanovii gen. nov., sp nov., a novel member of the phylum Bacteroidetes isolated from seawater in a mussel farm.</title>
        <authorList>
            <person name="Zhao L.-H."/>
            <person name="Wang Z.-J."/>
        </authorList>
    </citation>
    <scope>NUCLEOTIDE SEQUENCE</scope>
    <source>
        <strain evidence="14">2943</strain>
    </source>
</reference>
<dbReference type="Gene3D" id="1.10.287.130">
    <property type="match status" value="1"/>
</dbReference>
<dbReference type="PANTHER" id="PTHR43065:SF10">
    <property type="entry name" value="PEROXIDE STRESS-ACTIVATED HISTIDINE KINASE MAK3"/>
    <property type="match status" value="1"/>
</dbReference>
<dbReference type="SMART" id="SM00448">
    <property type="entry name" value="REC"/>
    <property type="match status" value="1"/>
</dbReference>
<evidence type="ECO:0000313" key="14">
    <source>
        <dbReference type="EMBL" id="MBL3657585.1"/>
    </source>
</evidence>
<accession>A0A937FB17</accession>
<dbReference type="AlphaFoldDB" id="A0A937FB17"/>
<dbReference type="InterPro" id="IPR036890">
    <property type="entry name" value="HATPase_C_sf"/>
</dbReference>
<sequence length="487" mass="55133">MVQSKSNIIDVFLIDDDEDDFILVKDYLDELNSNNSFQISWQPDFDVALEEVCSNNFNICLVDYRLGEKNGLDFIKTVRARGCEIPLILLTGQGDKEIDYEAMKLGASDYLIKSEINANTLGRSIRYAINHAQSIKDLNANEAKYRSLFERSVDSIYMINKEHLFIDVNQSMEKLLGYSKGKILQMTMKELFASEESYQYFYHMLTKSGQVKDFEITLVKKDGDKVECLVNGIALADDDGIIYGYQGIIHDLTLRKRAEEDLLIAEKLAMTGQIARSMAHEVRNPLTNLNLALEQLRDEVEDQEDTGLYFDIIRRNADRIEQLITEMLKSSKPKQLNPELGNLNDVINETLNITSDRIKLRGIRLVRKLEPELPKISFDQEQLKTAFLNIIINAIEAMEVDSGILKIDSHREEGSIVLSIADNGKGIPPDQIKKLFDPFFTGKKGGMGLGLTSTQNIINSHSAKITVDSEVGQGTIFKIIFPLNTLR</sequence>
<dbReference type="Gene3D" id="3.40.50.2300">
    <property type="match status" value="1"/>
</dbReference>
<keyword evidence="4" id="KW-0808">Transferase</keyword>
<dbReference type="InterPro" id="IPR005467">
    <property type="entry name" value="His_kinase_dom"/>
</dbReference>
<evidence type="ECO:0000256" key="9">
    <source>
        <dbReference type="PROSITE-ProRule" id="PRU00169"/>
    </source>
</evidence>
<dbReference type="Gene3D" id="3.30.565.10">
    <property type="entry name" value="Histidine kinase-like ATPase, C-terminal domain"/>
    <property type="match status" value="1"/>
</dbReference>
<dbReference type="EMBL" id="JAESIY010000008">
    <property type="protein sequence ID" value="MBL3657585.1"/>
    <property type="molecule type" value="Genomic_DNA"/>
</dbReference>
<dbReference type="Pfam" id="PF13426">
    <property type="entry name" value="PAS_9"/>
    <property type="match status" value="1"/>
</dbReference>
<keyword evidence="6" id="KW-0418">Kinase</keyword>
<dbReference type="CDD" id="cd00156">
    <property type="entry name" value="REC"/>
    <property type="match status" value="1"/>
</dbReference>
<dbReference type="InterPro" id="IPR001610">
    <property type="entry name" value="PAC"/>
</dbReference>
<dbReference type="PROSITE" id="PS50109">
    <property type="entry name" value="HIS_KIN"/>
    <property type="match status" value="1"/>
</dbReference>
<evidence type="ECO:0000256" key="1">
    <source>
        <dbReference type="ARBA" id="ARBA00000085"/>
    </source>
</evidence>
<keyword evidence="3 9" id="KW-0597">Phosphoprotein</keyword>
<feature type="domain" description="Response regulatory" evidence="11">
    <location>
        <begin position="10"/>
        <end position="128"/>
    </location>
</feature>
<dbReference type="PROSITE" id="PS50112">
    <property type="entry name" value="PAS"/>
    <property type="match status" value="1"/>
</dbReference>
<dbReference type="PROSITE" id="PS50110">
    <property type="entry name" value="RESPONSE_REGULATORY"/>
    <property type="match status" value="1"/>
</dbReference>
<dbReference type="SMART" id="SM00086">
    <property type="entry name" value="PAC"/>
    <property type="match status" value="1"/>
</dbReference>
<dbReference type="PANTHER" id="PTHR43065">
    <property type="entry name" value="SENSOR HISTIDINE KINASE"/>
    <property type="match status" value="1"/>
</dbReference>
<dbReference type="SMART" id="SM00388">
    <property type="entry name" value="HisKA"/>
    <property type="match status" value="1"/>
</dbReference>
<feature type="modified residue" description="4-aspartylphosphate" evidence="9">
    <location>
        <position position="63"/>
    </location>
</feature>
<evidence type="ECO:0000259" key="12">
    <source>
        <dbReference type="PROSITE" id="PS50112"/>
    </source>
</evidence>
<evidence type="ECO:0000256" key="7">
    <source>
        <dbReference type="ARBA" id="ARBA00022840"/>
    </source>
</evidence>
<evidence type="ECO:0000256" key="2">
    <source>
        <dbReference type="ARBA" id="ARBA00012438"/>
    </source>
</evidence>
<dbReference type="InterPro" id="IPR000700">
    <property type="entry name" value="PAS-assoc_C"/>
</dbReference>
<feature type="domain" description="Histidine kinase" evidence="10">
    <location>
        <begin position="277"/>
        <end position="485"/>
    </location>
</feature>
<dbReference type="InterPro" id="IPR000014">
    <property type="entry name" value="PAS"/>
</dbReference>
<dbReference type="InterPro" id="IPR003661">
    <property type="entry name" value="HisK_dim/P_dom"/>
</dbReference>
<evidence type="ECO:0000259" key="11">
    <source>
        <dbReference type="PROSITE" id="PS50110"/>
    </source>
</evidence>
<dbReference type="NCBIfam" id="TIGR00229">
    <property type="entry name" value="sensory_box"/>
    <property type="match status" value="1"/>
</dbReference>
<dbReference type="RefSeq" id="WP_202245368.1">
    <property type="nucleotide sequence ID" value="NZ_JAESIY010000008.1"/>
</dbReference>
<dbReference type="InterPro" id="IPR035965">
    <property type="entry name" value="PAS-like_dom_sf"/>
</dbReference>
<dbReference type="Proteomes" id="UP000659388">
    <property type="component" value="Unassembled WGS sequence"/>
</dbReference>
<feature type="domain" description="PAC" evidence="13">
    <location>
        <begin position="212"/>
        <end position="264"/>
    </location>
</feature>
<name>A0A937FB17_9BACT</name>
<organism evidence="14 15">
    <name type="scientific">Fulvivirga sediminis</name>
    <dbReference type="NCBI Taxonomy" id="2803949"/>
    <lineage>
        <taxon>Bacteria</taxon>
        <taxon>Pseudomonadati</taxon>
        <taxon>Bacteroidota</taxon>
        <taxon>Cytophagia</taxon>
        <taxon>Cytophagales</taxon>
        <taxon>Fulvivirgaceae</taxon>
        <taxon>Fulvivirga</taxon>
    </lineage>
</organism>
<dbReference type="CDD" id="cd00082">
    <property type="entry name" value="HisKA"/>
    <property type="match status" value="1"/>
</dbReference>
<evidence type="ECO:0000259" key="13">
    <source>
        <dbReference type="PROSITE" id="PS50113"/>
    </source>
</evidence>
<gene>
    <name evidence="14" type="ORF">JL102_15660</name>
</gene>
<dbReference type="Pfam" id="PF00512">
    <property type="entry name" value="HisKA"/>
    <property type="match status" value="1"/>
</dbReference>
<dbReference type="InterPro" id="IPR001789">
    <property type="entry name" value="Sig_transdc_resp-reg_receiver"/>
</dbReference>
<dbReference type="SUPFAM" id="SSF52172">
    <property type="entry name" value="CheY-like"/>
    <property type="match status" value="1"/>
</dbReference>
<keyword evidence="8" id="KW-0902">Two-component regulatory system</keyword>